<dbReference type="KEGG" id="hdh:G5B40_20070"/>
<keyword evidence="2" id="KW-1185">Reference proteome</keyword>
<dbReference type="AlphaFoldDB" id="A0A7M3T6B0"/>
<accession>A0A7M3T6B0</accession>
<gene>
    <name evidence="1" type="ORF">G5B40_20070</name>
</gene>
<dbReference type="Proteomes" id="UP000503336">
    <property type="component" value="Chromosome"/>
</dbReference>
<evidence type="ECO:0000313" key="2">
    <source>
        <dbReference type="Proteomes" id="UP000503336"/>
    </source>
</evidence>
<name>A0A7M3T6B0_9RHOB</name>
<protein>
    <submittedName>
        <fullName evidence="1">Uncharacterized protein</fullName>
    </submittedName>
</protein>
<organism evidence="1 2">
    <name type="scientific">Pikeienuella piscinae</name>
    <dbReference type="NCBI Taxonomy" id="2748098"/>
    <lineage>
        <taxon>Bacteria</taxon>
        <taxon>Pseudomonadati</taxon>
        <taxon>Pseudomonadota</taxon>
        <taxon>Alphaproteobacteria</taxon>
        <taxon>Rhodobacterales</taxon>
        <taxon>Paracoccaceae</taxon>
        <taxon>Pikeienuella</taxon>
    </lineage>
</organism>
<reference evidence="1 2" key="1">
    <citation type="submission" date="2020-02" db="EMBL/GenBank/DDBJ databases">
        <title>complete genome sequence of Rhodobacteraceae bacterium.</title>
        <authorList>
            <person name="Park J."/>
            <person name="Kim Y.-S."/>
            <person name="Kim K.-H."/>
        </authorList>
    </citation>
    <scope>NUCLEOTIDE SEQUENCE [LARGE SCALE GENOMIC DNA]</scope>
    <source>
        <strain evidence="1 2">RR4-56</strain>
    </source>
</reference>
<dbReference type="EMBL" id="CP049056">
    <property type="protein sequence ID" value="QIE57541.1"/>
    <property type="molecule type" value="Genomic_DNA"/>
</dbReference>
<proteinExistence type="predicted"/>
<dbReference type="RefSeq" id="WP_165102658.1">
    <property type="nucleotide sequence ID" value="NZ_CP049056.1"/>
</dbReference>
<evidence type="ECO:0000313" key="1">
    <source>
        <dbReference type="EMBL" id="QIE57541.1"/>
    </source>
</evidence>
<sequence length="98" mass="10057">MTEARIPVSETAFGAITARGSAAPLRITPPPPDANLRAPASREIVGGFPRGRACVGPNERRVSSVGDDAESDGGVFASYQDLAHGVSARVMIKPEAGA</sequence>